<dbReference type="InterPro" id="IPR043519">
    <property type="entry name" value="NT_sf"/>
</dbReference>
<dbReference type="InterPro" id="IPR025184">
    <property type="entry name" value="AadA_C"/>
</dbReference>
<evidence type="ECO:0000313" key="5">
    <source>
        <dbReference type="Proteomes" id="UP001240150"/>
    </source>
</evidence>
<dbReference type="Pfam" id="PF13427">
    <property type="entry name" value="AadA_C"/>
    <property type="match status" value="1"/>
</dbReference>
<keyword evidence="5" id="KW-1185">Reference proteome</keyword>
<gene>
    <name evidence="4" type="ORF">ACTOB_003469</name>
</gene>
<evidence type="ECO:0000259" key="2">
    <source>
        <dbReference type="Pfam" id="PF01909"/>
    </source>
</evidence>
<evidence type="ECO:0000259" key="3">
    <source>
        <dbReference type="Pfam" id="PF13427"/>
    </source>
</evidence>
<reference evidence="4 5" key="1">
    <citation type="submission" date="2023-06" db="EMBL/GenBank/DDBJ databases">
        <authorList>
            <person name="Yushchuk O."/>
            <person name="Binda E."/>
            <person name="Ruckert-Reed C."/>
            <person name="Fedorenko V."/>
            <person name="Kalinowski J."/>
            <person name="Marinelli F."/>
        </authorList>
    </citation>
    <scope>NUCLEOTIDE SEQUENCE [LARGE SCALE GENOMIC DNA]</scope>
    <source>
        <strain evidence="4 5">NRRL 3884</strain>
    </source>
</reference>
<dbReference type="SUPFAM" id="SSF81301">
    <property type="entry name" value="Nucleotidyltransferase"/>
    <property type="match status" value="1"/>
</dbReference>
<sequence>MATLAAAHVIAGAVVDVTGAATRSVILHGSLAAGGFQPGRSDLDLLVVVDGVLTDARAAELTDVVRRADAGAAAGIDLHVVTAETAGTASRAPALELYLGRHRSSPSEVAIERRVAASPDLVTELSMARAGGRALAGAPPAEVIAPVPAEWVVDRGRHWLTVWRSLTDDVAHAAFMVLTTCRVWRFAVERVHCSKPEAAAWALRRDPSLTVVRQALRQYAYDPSTVVSQPGLADLLDTVLGEPGIVGGCR</sequence>
<feature type="domain" description="Polymerase nucleotidyl transferase" evidence="2">
    <location>
        <begin position="24"/>
        <end position="54"/>
    </location>
</feature>
<proteinExistence type="predicted"/>
<organism evidence="4 5">
    <name type="scientific">Actinoplanes oblitus</name>
    <dbReference type="NCBI Taxonomy" id="3040509"/>
    <lineage>
        <taxon>Bacteria</taxon>
        <taxon>Bacillati</taxon>
        <taxon>Actinomycetota</taxon>
        <taxon>Actinomycetes</taxon>
        <taxon>Micromonosporales</taxon>
        <taxon>Micromonosporaceae</taxon>
        <taxon>Actinoplanes</taxon>
    </lineage>
</organism>
<dbReference type="InterPro" id="IPR002934">
    <property type="entry name" value="Polymerase_NTP_transf_dom"/>
</dbReference>
<dbReference type="Pfam" id="PF01909">
    <property type="entry name" value="NTP_transf_2"/>
    <property type="match status" value="1"/>
</dbReference>
<dbReference type="EMBL" id="CP126980">
    <property type="protein sequence ID" value="WIM99804.1"/>
    <property type="molecule type" value="Genomic_DNA"/>
</dbReference>
<dbReference type="Gene3D" id="3.30.460.10">
    <property type="entry name" value="Beta Polymerase, domain 2"/>
    <property type="match status" value="1"/>
</dbReference>
<keyword evidence="1" id="KW-0808">Transferase</keyword>
<dbReference type="Proteomes" id="UP001240150">
    <property type="component" value="Chromosome"/>
</dbReference>
<evidence type="ECO:0000256" key="1">
    <source>
        <dbReference type="ARBA" id="ARBA00022679"/>
    </source>
</evidence>
<protein>
    <submittedName>
        <fullName evidence="4">DUF4111 domain-containing protein</fullName>
    </submittedName>
</protein>
<dbReference type="CDD" id="cd05403">
    <property type="entry name" value="NT_KNTase_like"/>
    <property type="match status" value="1"/>
</dbReference>
<accession>A0ABY8WPK3</accession>
<feature type="domain" description="Adenylyltransferase AadA C-terminal" evidence="3">
    <location>
        <begin position="142"/>
        <end position="220"/>
    </location>
</feature>
<name>A0ABY8WPK3_9ACTN</name>
<evidence type="ECO:0000313" key="4">
    <source>
        <dbReference type="EMBL" id="WIM99804.1"/>
    </source>
</evidence>
<dbReference type="RefSeq" id="WP_284921242.1">
    <property type="nucleotide sequence ID" value="NZ_CP126980.1"/>
</dbReference>